<reference evidence="2" key="1">
    <citation type="journal article" date="2019" name="Int. J. Syst. Evol. Microbiol.">
        <title>The Global Catalogue of Microorganisms (GCM) 10K type strain sequencing project: providing services to taxonomists for standard genome sequencing and annotation.</title>
        <authorList>
            <consortium name="The Broad Institute Genomics Platform"/>
            <consortium name="The Broad Institute Genome Sequencing Center for Infectious Disease"/>
            <person name="Wu L."/>
            <person name="Ma J."/>
        </authorList>
    </citation>
    <scope>NUCLEOTIDE SEQUENCE [LARGE SCALE GENOMIC DNA]</scope>
    <source>
        <strain evidence="2">JCM 14718</strain>
    </source>
</reference>
<name>A0ABP4RNL7_9ACTN</name>
<sequence length="449" mass="49936">MPGKAVRSTLTAGKHAMTNVIERRRYALRATRDALAANLDRYLPDTTHRDYFRWALSDQNPDQALFCRIIALDQLAHLTTAVLSDIGGNDDWPTLVNQALPVNLYQVFEVVSDNLSLGLADVRADDDSELRDLVVAFDTVAADDLCHPTSRPATELLAHLKAPTHQVSSFAQSLAERFHSTIAQKYAASVGNLDLDVLEHTVWSGLVANIESGRDVLAALAGTHAEPAMRARTIERYEAVDRTLTTLRLSRDDLVLTSTQTILVTPTLGYFGTVFGEILGDDPGYHAALDDGSLLAAFDTGSLLVRLQNDIGTPLLLMPRTERTAFLQHLRDRAEPLDTAISLLTKAVNEPVLNRFRKDLLNGEFNICLYEVYRSDSLRTGMDAFANGLDFFADLYARNKVAFGEQLTDLDGRLHDHRTTVMARRFVDFHEKMYTQAYDDYDMAGDYAV</sequence>
<dbReference type="Proteomes" id="UP001500618">
    <property type="component" value="Unassembled WGS sequence"/>
</dbReference>
<proteinExistence type="predicted"/>
<evidence type="ECO:0000313" key="2">
    <source>
        <dbReference type="Proteomes" id="UP001500618"/>
    </source>
</evidence>
<gene>
    <name evidence="1" type="ORF">GCM10009765_01920</name>
</gene>
<keyword evidence="2" id="KW-1185">Reference proteome</keyword>
<organism evidence="1 2">
    <name type="scientific">Fodinicola feengrottensis</name>
    <dbReference type="NCBI Taxonomy" id="435914"/>
    <lineage>
        <taxon>Bacteria</taxon>
        <taxon>Bacillati</taxon>
        <taxon>Actinomycetota</taxon>
        <taxon>Actinomycetes</taxon>
        <taxon>Mycobacteriales</taxon>
        <taxon>Fodinicola</taxon>
    </lineage>
</organism>
<evidence type="ECO:0000313" key="1">
    <source>
        <dbReference type="EMBL" id="GAA1656245.1"/>
    </source>
</evidence>
<protein>
    <submittedName>
        <fullName evidence="1">Uncharacterized protein</fullName>
    </submittedName>
</protein>
<accession>A0ABP4RNL7</accession>
<comment type="caution">
    <text evidence="1">The sequence shown here is derived from an EMBL/GenBank/DDBJ whole genome shotgun (WGS) entry which is preliminary data.</text>
</comment>
<dbReference type="EMBL" id="BAAANY010000001">
    <property type="protein sequence ID" value="GAA1656245.1"/>
    <property type="molecule type" value="Genomic_DNA"/>
</dbReference>